<dbReference type="Pfam" id="PF12412">
    <property type="entry name" value="DUF3667"/>
    <property type="match status" value="1"/>
</dbReference>
<sequence>MHEESHCINCVRAVAGPQQKFCPDCGQPTPARRIDWGYVGHELEHGVLQMDRGLLYSLKLLMLQPGRLLRDYIEGRRGNQAKPLLLVTLTAAAVVLLGRFVLGEGVVKAVAHADAAAAMEAGSAAARHMARFTAASQSVAGWINANFATFTLLLLPIEAGVRWAVFRRYSRLNYPEWLVISTLLVSQTFVVWMALISLHRWLPQLLQWVALFAVVYCVFSLVQFFQGRPAWQTIWRVLLAELVFAVIGQVLMAVAIFALMVAS</sequence>
<organism evidence="2 3">
    <name type="scientific">Stenotrophomonas nitritireducens</name>
    <dbReference type="NCBI Taxonomy" id="83617"/>
    <lineage>
        <taxon>Bacteria</taxon>
        <taxon>Pseudomonadati</taxon>
        <taxon>Pseudomonadota</taxon>
        <taxon>Gammaproteobacteria</taxon>
        <taxon>Lysobacterales</taxon>
        <taxon>Lysobacteraceae</taxon>
        <taxon>Stenotrophomonas</taxon>
    </lineage>
</organism>
<gene>
    <name evidence="2" type="ORF">ABB22_09610</name>
</gene>
<keyword evidence="1" id="KW-0472">Membrane</keyword>
<proteinExistence type="predicted"/>
<reference evidence="2 3" key="1">
    <citation type="submission" date="2015-05" db="EMBL/GenBank/DDBJ databases">
        <title>Genome sequencing and analysis of members of genus Stenotrophomonas.</title>
        <authorList>
            <person name="Patil P.P."/>
            <person name="Midha S."/>
            <person name="Patil P.B."/>
        </authorList>
    </citation>
    <scope>NUCLEOTIDE SEQUENCE [LARGE SCALE GENOMIC DNA]</scope>
    <source>
        <strain evidence="2 3">DSM 12575</strain>
    </source>
</reference>
<evidence type="ECO:0000313" key="3">
    <source>
        <dbReference type="Proteomes" id="UP000050902"/>
    </source>
</evidence>
<dbReference type="InterPro" id="IPR036283">
    <property type="entry name" value="NOB1_Zf-like_sf"/>
</dbReference>
<evidence type="ECO:0008006" key="4">
    <source>
        <dbReference type="Google" id="ProtNLM"/>
    </source>
</evidence>
<dbReference type="InterPro" id="IPR022134">
    <property type="entry name" value="DUF3667"/>
</dbReference>
<feature type="transmembrane region" description="Helical" evidence="1">
    <location>
        <begin position="177"/>
        <end position="199"/>
    </location>
</feature>
<name>A0ABR5NJL1_9GAMM</name>
<keyword evidence="3" id="KW-1185">Reference proteome</keyword>
<dbReference type="SUPFAM" id="SSF144206">
    <property type="entry name" value="NOB1 zinc finger-like"/>
    <property type="match status" value="1"/>
</dbReference>
<keyword evidence="1" id="KW-1133">Transmembrane helix</keyword>
<dbReference type="EMBL" id="LDJG01000014">
    <property type="protein sequence ID" value="KRG57268.1"/>
    <property type="molecule type" value="Genomic_DNA"/>
</dbReference>
<keyword evidence="1" id="KW-0812">Transmembrane</keyword>
<accession>A0ABR5NJL1</accession>
<feature type="transmembrane region" description="Helical" evidence="1">
    <location>
        <begin position="147"/>
        <end position="165"/>
    </location>
</feature>
<evidence type="ECO:0000313" key="2">
    <source>
        <dbReference type="EMBL" id="KRG57268.1"/>
    </source>
</evidence>
<feature type="transmembrane region" description="Helical" evidence="1">
    <location>
        <begin position="205"/>
        <end position="225"/>
    </location>
</feature>
<comment type="caution">
    <text evidence="2">The sequence shown here is derived from an EMBL/GenBank/DDBJ whole genome shotgun (WGS) entry which is preliminary data.</text>
</comment>
<protein>
    <recommendedName>
        <fullName evidence="4">DUF3667 domain-containing protein</fullName>
    </recommendedName>
</protein>
<dbReference type="Proteomes" id="UP000050902">
    <property type="component" value="Unassembled WGS sequence"/>
</dbReference>
<feature type="transmembrane region" description="Helical" evidence="1">
    <location>
        <begin position="237"/>
        <end position="262"/>
    </location>
</feature>
<feature type="transmembrane region" description="Helical" evidence="1">
    <location>
        <begin position="84"/>
        <end position="102"/>
    </location>
</feature>
<evidence type="ECO:0000256" key="1">
    <source>
        <dbReference type="SAM" id="Phobius"/>
    </source>
</evidence>